<reference evidence="1 2" key="1">
    <citation type="submission" date="2020-08" db="EMBL/GenBank/DDBJ databases">
        <title>Aphidius gifuensis genome sequencing and assembly.</title>
        <authorList>
            <person name="Du Z."/>
        </authorList>
    </citation>
    <scope>NUCLEOTIDE SEQUENCE [LARGE SCALE GENOMIC DNA]</scope>
    <source>
        <strain evidence="1">YNYX2018</strain>
        <tissue evidence="1">Adults</tissue>
    </source>
</reference>
<evidence type="ECO:0000313" key="2">
    <source>
        <dbReference type="Proteomes" id="UP000639338"/>
    </source>
</evidence>
<dbReference type="EMBL" id="JACMRX010000001">
    <property type="protein sequence ID" value="KAF7998472.1"/>
    <property type="molecule type" value="Genomic_DNA"/>
</dbReference>
<name>A0A834Y5Y1_APHGI</name>
<accession>A0A834Y5Y1</accession>
<protein>
    <submittedName>
        <fullName evidence="1">Uncharacterized protein</fullName>
    </submittedName>
</protein>
<organism evidence="1 2">
    <name type="scientific">Aphidius gifuensis</name>
    <name type="common">Parasitoid wasp</name>
    <dbReference type="NCBI Taxonomy" id="684658"/>
    <lineage>
        <taxon>Eukaryota</taxon>
        <taxon>Metazoa</taxon>
        <taxon>Ecdysozoa</taxon>
        <taxon>Arthropoda</taxon>
        <taxon>Hexapoda</taxon>
        <taxon>Insecta</taxon>
        <taxon>Pterygota</taxon>
        <taxon>Neoptera</taxon>
        <taxon>Endopterygota</taxon>
        <taxon>Hymenoptera</taxon>
        <taxon>Apocrita</taxon>
        <taxon>Ichneumonoidea</taxon>
        <taxon>Braconidae</taxon>
        <taxon>Aphidiinae</taxon>
        <taxon>Aphidius</taxon>
    </lineage>
</organism>
<sequence length="157" mass="18893">MNGRNQRSKTGPDVLRGLSRATYFRRLKILRQELELDPINNQQLLFDRNQQDHIENNIPNEEQHAVNENVYNLEMNRNRNQQDHIENNIPNEEQNAVNENVYNLEMNRNRNQQDHIENNIPNEEQNAVNENVYNLEMNRNRNKAMCDRKMPIHYWAS</sequence>
<proteinExistence type="predicted"/>
<dbReference type="Proteomes" id="UP000639338">
    <property type="component" value="Unassembled WGS sequence"/>
</dbReference>
<keyword evidence="2" id="KW-1185">Reference proteome</keyword>
<gene>
    <name evidence="1" type="ORF">HCN44_010409</name>
</gene>
<comment type="caution">
    <text evidence="1">The sequence shown here is derived from an EMBL/GenBank/DDBJ whole genome shotgun (WGS) entry which is preliminary data.</text>
</comment>
<dbReference type="AlphaFoldDB" id="A0A834Y5Y1"/>
<evidence type="ECO:0000313" key="1">
    <source>
        <dbReference type="EMBL" id="KAF7998472.1"/>
    </source>
</evidence>